<feature type="region of interest" description="Disordered" evidence="2">
    <location>
        <begin position="833"/>
        <end position="1156"/>
    </location>
</feature>
<dbReference type="Pfam" id="PF00611">
    <property type="entry name" value="FCH"/>
    <property type="match status" value="1"/>
</dbReference>
<feature type="compositionally biased region" description="Low complexity" evidence="2">
    <location>
        <begin position="1052"/>
        <end position="1082"/>
    </location>
</feature>
<feature type="compositionally biased region" description="Low complexity" evidence="2">
    <location>
        <begin position="1131"/>
        <end position="1140"/>
    </location>
</feature>
<gene>
    <name evidence="5" type="ORF">PsYK624_071670</name>
</gene>
<feature type="region of interest" description="Disordered" evidence="2">
    <location>
        <begin position="785"/>
        <end position="811"/>
    </location>
</feature>
<evidence type="ECO:0000256" key="1">
    <source>
        <dbReference type="SAM" id="Coils"/>
    </source>
</evidence>
<feature type="compositionally biased region" description="Low complexity" evidence="2">
    <location>
        <begin position="858"/>
        <end position="874"/>
    </location>
</feature>
<dbReference type="InterPro" id="IPR001060">
    <property type="entry name" value="FCH_dom"/>
</dbReference>
<feature type="compositionally biased region" description="Low complexity" evidence="2">
    <location>
        <begin position="1089"/>
        <end position="1101"/>
    </location>
</feature>
<dbReference type="Gene3D" id="1.10.555.10">
    <property type="entry name" value="Rho GTPase activation protein"/>
    <property type="match status" value="1"/>
</dbReference>
<proteinExistence type="predicted"/>
<dbReference type="SUPFAM" id="SSF103657">
    <property type="entry name" value="BAR/IMD domain-like"/>
    <property type="match status" value="2"/>
</dbReference>
<accession>A0A9P3GAX7</accession>
<evidence type="ECO:0000259" key="3">
    <source>
        <dbReference type="PROSITE" id="PS50186"/>
    </source>
</evidence>
<feature type="compositionally biased region" description="Basic and acidic residues" evidence="2">
    <location>
        <begin position="785"/>
        <end position="796"/>
    </location>
</feature>
<reference evidence="5 6" key="1">
    <citation type="submission" date="2021-08" db="EMBL/GenBank/DDBJ databases">
        <title>Draft Genome Sequence of Phanerochaete sordida strain YK-624.</title>
        <authorList>
            <person name="Mori T."/>
            <person name="Dohra H."/>
            <person name="Suzuki T."/>
            <person name="Kawagishi H."/>
            <person name="Hirai H."/>
        </authorList>
    </citation>
    <scope>NUCLEOTIDE SEQUENCE [LARGE SCALE GENOMIC DNA]</scope>
    <source>
        <strain evidence="5 6">YK-624</strain>
    </source>
</reference>
<evidence type="ECO:0000313" key="6">
    <source>
        <dbReference type="Proteomes" id="UP000703269"/>
    </source>
</evidence>
<dbReference type="SMART" id="SM00055">
    <property type="entry name" value="FCH"/>
    <property type="match status" value="1"/>
</dbReference>
<feature type="compositionally biased region" description="Basic and acidic residues" evidence="2">
    <location>
        <begin position="959"/>
        <end position="976"/>
    </location>
</feature>
<protein>
    <submittedName>
        <fullName evidence="5">RhoGAP domain-containing protein</fullName>
    </submittedName>
</protein>
<feature type="region of interest" description="Disordered" evidence="2">
    <location>
        <begin position="166"/>
        <end position="196"/>
    </location>
</feature>
<dbReference type="Proteomes" id="UP000703269">
    <property type="component" value="Unassembled WGS sequence"/>
</dbReference>
<dbReference type="SMART" id="SM00324">
    <property type="entry name" value="RhoGAP"/>
    <property type="match status" value="1"/>
</dbReference>
<dbReference type="PANTHER" id="PTHR23065:SF17">
    <property type="entry name" value="RHO-GTPASE-ACTIVATING PROTEIN RGD2"/>
    <property type="match status" value="1"/>
</dbReference>
<keyword evidence="1" id="KW-0175">Coiled coil</keyword>
<evidence type="ECO:0000313" key="5">
    <source>
        <dbReference type="EMBL" id="GJE91019.1"/>
    </source>
</evidence>
<dbReference type="Gene3D" id="1.20.1270.60">
    <property type="entry name" value="Arfaptin homology (AH) domain/BAR domain"/>
    <property type="match status" value="2"/>
</dbReference>
<dbReference type="PRINTS" id="PR01217">
    <property type="entry name" value="PRICHEXTENSN"/>
</dbReference>
<feature type="domain" description="DEP" evidence="3">
    <location>
        <begin position="305"/>
        <end position="385"/>
    </location>
</feature>
<dbReference type="InterPro" id="IPR000591">
    <property type="entry name" value="DEP_dom"/>
</dbReference>
<dbReference type="GO" id="GO:0005737">
    <property type="term" value="C:cytoplasm"/>
    <property type="evidence" value="ECO:0007669"/>
    <property type="project" value="TreeGrafter"/>
</dbReference>
<feature type="compositionally biased region" description="Polar residues" evidence="2">
    <location>
        <begin position="168"/>
        <end position="179"/>
    </location>
</feature>
<dbReference type="GO" id="GO:0007264">
    <property type="term" value="P:small GTPase-mediated signal transduction"/>
    <property type="evidence" value="ECO:0007669"/>
    <property type="project" value="TreeGrafter"/>
</dbReference>
<dbReference type="InterPro" id="IPR008936">
    <property type="entry name" value="Rho_GTPase_activation_prot"/>
</dbReference>
<evidence type="ECO:0000256" key="2">
    <source>
        <dbReference type="SAM" id="MobiDB-lite"/>
    </source>
</evidence>
<sequence length="1156" mass="126562">MAVITLPLTFQNSFWTQDYRSGLEVLFNQLEKGVVENEEIVAFIRTRAAAENAIAATLTAAAPGTTFDQEDGASLHLAFRGLKEESAAQGKLRAEAASNLQTKIADPFAEWAKGYKERLSSSRANLLEGFVYAYERSQGEVVTLKNTYINKTHKADELEDDVRFAPISQPTGDTYTSPSLAPRDKRVPRTPTRQPTMSERITARLKEFRLNSSTPAGPAPTDQKGEVHFDADAEEKGPGTPKVDKGKARAVEPEASVMASPPPMETPLPPPRLATNPVPPPPAPPILIAGVAFAHQDLSALMTRAKAELPLRPVRFPLLGEYQDAFTGEEFTMWLRENVTQFEGDLDRTEEAAKELVEKQGLLRRLGELGNEYENADDAFYQFRSKAFNLEVPKPKEDKILSPLQQNLSPLADNVVKRTAGFASLVTKALNQNPTGEAPYVRARREAETADNEYRVAVRKLDRQRLGLEERIEDALKMLQKWELDRLRAVKTVLGQYHACLESLLKGISPSFERSSTLIAAYQPEADMKALIEQWRTGPFRPNPHVYESVTHDESDVVFGIDLRKWADSGVWNTNGSLASPEHKDMTPPVLTALLGALTEAYGRLPGDAEKRKTWIYEVPLVAVHHLRETLNAVPAMQAIPDDTLAKYDAPVIASAVKLWALELDPPLCMYEGWDEFRKLYPAVGANEHPSEDQHIQELQAALQKLPRIHLIVLDTLLKHLKDLIDSTAEGDEPNDVYINKLALGLGRAILRPKAETKFSIQDRHPTLLFIDLLSKYAAILPPTIEKKKRESERKVPIRKHTRPMDMRMSRSRISAGADLKELQAQALAQRGLKVKSPPPVPPVPAVPDAHQGAQQLPSPDESTTSEPPAVTVTEEPEDISSEAVPGPPHEESPVKENESPREAPVDYSKIPPPPPAEQPVDFSKVPPPPPLASRSPEPQVLAPSPRPPAEVPPMFKEPPPEHDDLPPRPMFREPPPEPESPDTPQFPEPQVAPAARADSPDLPMPSFKEPPPEPASPPATSPFSPSPRGASRPTSPKVASPASRSVSPTKASLSRHSSATSSAGPASPSTRGPRMAARGPRPSGGGSVSSMVNNFNNRSSISGTAGLNRPASPGTGIARSPSRPTSQVKRSSASRASAAFERRTMHSDAEDEVIQ</sequence>
<dbReference type="InterPro" id="IPR000198">
    <property type="entry name" value="RhoGAP_dom"/>
</dbReference>
<dbReference type="Pfam" id="PF00620">
    <property type="entry name" value="RhoGAP"/>
    <property type="match status" value="1"/>
</dbReference>
<organism evidence="5 6">
    <name type="scientific">Phanerochaete sordida</name>
    <dbReference type="NCBI Taxonomy" id="48140"/>
    <lineage>
        <taxon>Eukaryota</taxon>
        <taxon>Fungi</taxon>
        <taxon>Dikarya</taxon>
        <taxon>Basidiomycota</taxon>
        <taxon>Agaricomycotina</taxon>
        <taxon>Agaricomycetes</taxon>
        <taxon>Polyporales</taxon>
        <taxon>Phanerochaetaceae</taxon>
        <taxon>Phanerochaete</taxon>
    </lineage>
</organism>
<feature type="compositionally biased region" description="Pro residues" evidence="2">
    <location>
        <begin position="945"/>
        <end position="958"/>
    </location>
</feature>
<dbReference type="PANTHER" id="PTHR23065">
    <property type="entry name" value="PROLINE-SERINE-THREONINE PHOSPHATASE INTERACTING PROTEIN 1"/>
    <property type="match status" value="1"/>
</dbReference>
<dbReference type="SUPFAM" id="SSF48350">
    <property type="entry name" value="GTPase activation domain, GAP"/>
    <property type="match status" value="1"/>
</dbReference>
<name>A0A9P3GAX7_9APHY</name>
<comment type="caution">
    <text evidence="5">The sequence shown here is derived from an EMBL/GenBank/DDBJ whole genome shotgun (WGS) entry which is preliminary data.</text>
</comment>
<evidence type="ECO:0000259" key="4">
    <source>
        <dbReference type="PROSITE" id="PS50238"/>
    </source>
</evidence>
<feature type="coiled-coil region" evidence="1">
    <location>
        <begin position="458"/>
        <end position="485"/>
    </location>
</feature>
<dbReference type="InterPro" id="IPR027267">
    <property type="entry name" value="AH/BAR_dom_sf"/>
</dbReference>
<dbReference type="AlphaFoldDB" id="A0A9P3GAX7"/>
<dbReference type="PROSITE" id="PS50186">
    <property type="entry name" value="DEP"/>
    <property type="match status" value="1"/>
</dbReference>
<keyword evidence="6" id="KW-1185">Reference proteome</keyword>
<feature type="domain" description="Rho-GAP" evidence="4">
    <location>
        <begin position="576"/>
        <end position="781"/>
    </location>
</feature>
<dbReference type="GO" id="GO:0007010">
    <property type="term" value="P:cytoskeleton organization"/>
    <property type="evidence" value="ECO:0007669"/>
    <property type="project" value="TreeGrafter"/>
</dbReference>
<dbReference type="GO" id="GO:0005886">
    <property type="term" value="C:plasma membrane"/>
    <property type="evidence" value="ECO:0007669"/>
    <property type="project" value="TreeGrafter"/>
</dbReference>
<feature type="region of interest" description="Disordered" evidence="2">
    <location>
        <begin position="232"/>
        <end position="264"/>
    </location>
</feature>
<feature type="compositionally biased region" description="Pro residues" evidence="2">
    <location>
        <begin position="1009"/>
        <end position="1021"/>
    </location>
</feature>
<feature type="compositionally biased region" description="Pro residues" evidence="2">
    <location>
        <begin position="837"/>
        <end position="846"/>
    </location>
</feature>
<dbReference type="GO" id="GO:0000935">
    <property type="term" value="C:division septum"/>
    <property type="evidence" value="ECO:0007669"/>
    <property type="project" value="TreeGrafter"/>
</dbReference>
<dbReference type="PROSITE" id="PS50238">
    <property type="entry name" value="RHOGAP"/>
    <property type="match status" value="1"/>
</dbReference>
<dbReference type="OrthoDB" id="2155291at2759"/>
<dbReference type="EMBL" id="BPQB01000019">
    <property type="protein sequence ID" value="GJE91019.1"/>
    <property type="molecule type" value="Genomic_DNA"/>
</dbReference>
<dbReference type="GO" id="GO:0005096">
    <property type="term" value="F:GTPase activator activity"/>
    <property type="evidence" value="ECO:0007669"/>
    <property type="project" value="TreeGrafter"/>
</dbReference>
<feature type="compositionally biased region" description="Basic and acidic residues" evidence="2">
    <location>
        <begin position="889"/>
        <end position="905"/>
    </location>
</feature>
<feature type="compositionally biased region" description="Basic and acidic residues" evidence="2">
    <location>
        <begin position="232"/>
        <end position="252"/>
    </location>
</feature>